<protein>
    <submittedName>
        <fullName evidence="1">Uncharacterized protein</fullName>
    </submittedName>
</protein>
<name>C0GH91_DETAL</name>
<reference evidence="1 2" key="1">
    <citation type="submission" date="2009-02" db="EMBL/GenBank/DDBJ databases">
        <title>Sequencing of the draft genome and assembly of Dethiobacter alkaliphilus AHT 1.</title>
        <authorList>
            <consortium name="US DOE Joint Genome Institute (JGI-PGF)"/>
            <person name="Lucas S."/>
            <person name="Copeland A."/>
            <person name="Lapidus A."/>
            <person name="Glavina del Rio T."/>
            <person name="Dalin E."/>
            <person name="Tice H."/>
            <person name="Bruce D."/>
            <person name="Goodwin L."/>
            <person name="Pitluck S."/>
            <person name="Larimer F."/>
            <person name="Land M.L."/>
            <person name="Hauser L."/>
            <person name="Muyzer G."/>
        </authorList>
    </citation>
    <scope>NUCLEOTIDE SEQUENCE [LARGE SCALE GENOMIC DNA]</scope>
    <source>
        <strain evidence="1 2">AHT 1</strain>
    </source>
</reference>
<dbReference type="AlphaFoldDB" id="C0GH91"/>
<keyword evidence="2" id="KW-1185">Reference proteome</keyword>
<organism evidence="1 2">
    <name type="scientific">Dethiobacter alkaliphilus AHT 1</name>
    <dbReference type="NCBI Taxonomy" id="555088"/>
    <lineage>
        <taxon>Bacteria</taxon>
        <taxon>Bacillati</taxon>
        <taxon>Bacillota</taxon>
        <taxon>Dethiobacteria</taxon>
        <taxon>Dethiobacterales</taxon>
        <taxon>Dethiobacteraceae</taxon>
        <taxon>Dethiobacter</taxon>
    </lineage>
</organism>
<evidence type="ECO:0000313" key="1">
    <source>
        <dbReference type="EMBL" id="EEG77393.1"/>
    </source>
</evidence>
<dbReference type="STRING" id="555088.DealDRAFT_1850"/>
<dbReference type="Proteomes" id="UP000006443">
    <property type="component" value="Unassembled WGS sequence"/>
</dbReference>
<dbReference type="RefSeq" id="WP_008516791.1">
    <property type="nucleotide sequence ID" value="NZ_ACJM01000008.1"/>
</dbReference>
<accession>C0GH91</accession>
<dbReference type="EMBL" id="ACJM01000008">
    <property type="protein sequence ID" value="EEG77393.1"/>
    <property type="molecule type" value="Genomic_DNA"/>
</dbReference>
<evidence type="ECO:0000313" key="2">
    <source>
        <dbReference type="Proteomes" id="UP000006443"/>
    </source>
</evidence>
<dbReference type="OrthoDB" id="9802573at2"/>
<gene>
    <name evidence="1" type="ORF">DealDRAFT_1850</name>
</gene>
<comment type="caution">
    <text evidence="1">The sequence shown here is derived from an EMBL/GenBank/DDBJ whole genome shotgun (WGS) entry which is preliminary data.</text>
</comment>
<sequence>MEKQELLSLIKNNLEDGKLHCETAYQIAADHNVKLWQIGQICDEEKIKIKGCQLGCF</sequence>
<proteinExistence type="predicted"/>